<organism evidence="2 3">
    <name type="scientific">Kineococcus rhizosphaerae</name>
    <dbReference type="NCBI Taxonomy" id="559628"/>
    <lineage>
        <taxon>Bacteria</taxon>
        <taxon>Bacillati</taxon>
        <taxon>Actinomycetota</taxon>
        <taxon>Actinomycetes</taxon>
        <taxon>Kineosporiales</taxon>
        <taxon>Kineosporiaceae</taxon>
        <taxon>Kineococcus</taxon>
    </lineage>
</organism>
<protein>
    <submittedName>
        <fullName evidence="2">Uncharacterized protein</fullName>
    </submittedName>
</protein>
<accession>A0A2T0RBE6</accession>
<sequence>MPAAEEHPQFEQTHEAELKSAADHLETSKELSKEAHEGWTHLPAVNEADDAHHPGSQGRQAPAD</sequence>
<gene>
    <name evidence="2" type="ORF">CLV37_101705</name>
</gene>
<dbReference type="AlphaFoldDB" id="A0A2T0RBE6"/>
<comment type="caution">
    <text evidence="2">The sequence shown here is derived from an EMBL/GenBank/DDBJ whole genome shotgun (WGS) entry which is preliminary data.</text>
</comment>
<dbReference type="EMBL" id="PVZF01000001">
    <property type="protein sequence ID" value="PRY18460.1"/>
    <property type="molecule type" value="Genomic_DNA"/>
</dbReference>
<evidence type="ECO:0000256" key="1">
    <source>
        <dbReference type="SAM" id="MobiDB-lite"/>
    </source>
</evidence>
<name>A0A2T0RBE6_9ACTN</name>
<feature type="compositionally biased region" description="Basic and acidic residues" evidence="1">
    <location>
        <begin position="1"/>
        <end position="39"/>
    </location>
</feature>
<dbReference type="RefSeq" id="WP_146149286.1">
    <property type="nucleotide sequence ID" value="NZ_PVZF01000001.1"/>
</dbReference>
<evidence type="ECO:0000313" key="2">
    <source>
        <dbReference type="EMBL" id="PRY18460.1"/>
    </source>
</evidence>
<dbReference type="Proteomes" id="UP000238083">
    <property type="component" value="Unassembled WGS sequence"/>
</dbReference>
<reference evidence="2 3" key="1">
    <citation type="submission" date="2018-03" db="EMBL/GenBank/DDBJ databases">
        <title>Genomic Encyclopedia of Archaeal and Bacterial Type Strains, Phase II (KMG-II): from individual species to whole genera.</title>
        <authorList>
            <person name="Goeker M."/>
        </authorList>
    </citation>
    <scope>NUCLEOTIDE SEQUENCE [LARGE SCALE GENOMIC DNA]</scope>
    <source>
        <strain evidence="2 3">DSM 19711</strain>
    </source>
</reference>
<keyword evidence="3" id="KW-1185">Reference proteome</keyword>
<proteinExistence type="predicted"/>
<evidence type="ECO:0000313" key="3">
    <source>
        <dbReference type="Proteomes" id="UP000238083"/>
    </source>
</evidence>
<feature type="region of interest" description="Disordered" evidence="1">
    <location>
        <begin position="1"/>
        <end position="64"/>
    </location>
</feature>